<evidence type="ECO:0000313" key="9">
    <source>
        <dbReference type="Proteomes" id="UP000094801"/>
    </source>
</evidence>
<evidence type="ECO:0000313" key="8">
    <source>
        <dbReference type="EMBL" id="ODV85494.1"/>
    </source>
</evidence>
<feature type="transmembrane region" description="Helical" evidence="7">
    <location>
        <begin position="260"/>
        <end position="284"/>
    </location>
</feature>
<feature type="transmembrane region" description="Helical" evidence="7">
    <location>
        <begin position="296"/>
        <end position="317"/>
    </location>
</feature>
<evidence type="ECO:0000256" key="1">
    <source>
        <dbReference type="ARBA" id="ARBA00004141"/>
    </source>
</evidence>
<keyword evidence="3 7" id="KW-1133">Transmembrane helix</keyword>
<dbReference type="Gene3D" id="1.20.1280.290">
    <property type="match status" value="2"/>
</dbReference>
<feature type="transmembrane region" description="Helical" evidence="7">
    <location>
        <begin position="51"/>
        <end position="69"/>
    </location>
</feature>
<dbReference type="SMART" id="SM00679">
    <property type="entry name" value="CTNS"/>
    <property type="match status" value="2"/>
</dbReference>
<feature type="transmembrane region" description="Helical" evidence="7">
    <location>
        <begin position="81"/>
        <end position="104"/>
    </location>
</feature>
<keyword evidence="9" id="KW-1185">Reference proteome</keyword>
<dbReference type="InterPro" id="IPR006603">
    <property type="entry name" value="PQ-loop_rpt"/>
</dbReference>
<dbReference type="Pfam" id="PF04193">
    <property type="entry name" value="PQ-loop"/>
    <property type="match status" value="2"/>
</dbReference>
<comment type="catalytic activity">
    <reaction evidence="6">
        <text>L-histidine(out) + L-arginine(in) = L-histidine(in) + L-arginine(out)</text>
        <dbReference type="Rhea" id="RHEA:71063"/>
        <dbReference type="ChEBI" id="CHEBI:32682"/>
        <dbReference type="ChEBI" id="CHEBI:57595"/>
    </reaction>
</comment>
<dbReference type="OrthoDB" id="8048523at2759"/>
<dbReference type="PANTHER" id="PTHR16201">
    <property type="entry name" value="SEVEN TRANSMEMBRANE PROTEIN 1-RELATED"/>
    <property type="match status" value="1"/>
</dbReference>
<keyword evidence="2 7" id="KW-0812">Transmembrane</keyword>
<evidence type="ECO:0000256" key="4">
    <source>
        <dbReference type="ARBA" id="ARBA00023136"/>
    </source>
</evidence>
<sequence length="320" mass="36184">IRNFNFLKTIMNPKFVYNMLKPVSKYSSYLSITAWLFAQLPQVIKNYSDKSVDGLSLGFLACWFMGDFLNFTSCLLTDAMAFQLLLSTYYLIIDLILGVQYYYYSAMYHNPHSRFYHKNKSRKLKQLKSPRSALRDTLIHHAETMEAAEAAINEGRIVREHIGDGIFRQNNNSITKLISSSFIVGFSKVQGLPITTEFATSGSINNSAIFKIIHSILTMSQSTLGKVLAWSCTSLYLSSRIPQIITNYKAHSTSGISMKLILFALLGNLFYSISLITCKASLVGGKVSQEFWNAELSYLIGALGTVLFDSIVILQWYHWD</sequence>
<evidence type="ECO:0000256" key="5">
    <source>
        <dbReference type="ARBA" id="ARBA00038039"/>
    </source>
</evidence>
<dbReference type="AlphaFoldDB" id="A0A1E4T182"/>
<reference evidence="9" key="1">
    <citation type="submission" date="2016-04" db="EMBL/GenBank/DDBJ databases">
        <title>Comparative genomics of biotechnologically important yeasts.</title>
        <authorList>
            <consortium name="DOE Joint Genome Institute"/>
            <person name="Riley R."/>
            <person name="Haridas S."/>
            <person name="Wolfe K.H."/>
            <person name="Lopes M.R."/>
            <person name="Hittinger C.T."/>
            <person name="Goker M."/>
            <person name="Salamov A."/>
            <person name="Wisecaver J."/>
            <person name="Long T.M."/>
            <person name="Aerts A.L."/>
            <person name="Barry K."/>
            <person name="Choi C."/>
            <person name="Clum A."/>
            <person name="Coughlan A.Y."/>
            <person name="Deshpande S."/>
            <person name="Douglass A.P."/>
            <person name="Hanson S.J."/>
            <person name="Klenk H.-P."/>
            <person name="Labutti K."/>
            <person name="Lapidus A."/>
            <person name="Lindquist E."/>
            <person name="Lipzen A."/>
            <person name="Meier-Kolthoff J.P."/>
            <person name="Ohm R.A."/>
            <person name="Otillar R.P."/>
            <person name="Pangilinan J."/>
            <person name="Peng Y."/>
            <person name="Rokas A."/>
            <person name="Rosa C.A."/>
            <person name="Scheuner C."/>
            <person name="Sibirny A.A."/>
            <person name="Slot J.C."/>
            <person name="Stielow J.B."/>
            <person name="Sun H."/>
            <person name="Kurtzman C.P."/>
            <person name="Blackwell M."/>
            <person name="Grigoriev I.V."/>
            <person name="Jeffries T.W."/>
        </authorList>
    </citation>
    <scope>NUCLEOTIDE SEQUENCE [LARGE SCALE GENOMIC DNA]</scope>
    <source>
        <strain evidence="9">NRRL YB-2248</strain>
    </source>
</reference>
<organism evidence="8 9">
    <name type="scientific">[Candida] arabinofermentans NRRL YB-2248</name>
    <dbReference type="NCBI Taxonomy" id="983967"/>
    <lineage>
        <taxon>Eukaryota</taxon>
        <taxon>Fungi</taxon>
        <taxon>Dikarya</taxon>
        <taxon>Ascomycota</taxon>
        <taxon>Saccharomycotina</taxon>
        <taxon>Pichiomycetes</taxon>
        <taxon>Pichiales</taxon>
        <taxon>Pichiaceae</taxon>
        <taxon>Ogataea</taxon>
        <taxon>Ogataea/Candida clade</taxon>
    </lineage>
</organism>
<gene>
    <name evidence="8" type="ORF">CANARDRAFT_183333</name>
</gene>
<dbReference type="GO" id="GO:0015174">
    <property type="term" value="F:basic amino acid transmembrane transporter activity"/>
    <property type="evidence" value="ECO:0007669"/>
    <property type="project" value="TreeGrafter"/>
</dbReference>
<dbReference type="GO" id="GO:0000329">
    <property type="term" value="C:fungal-type vacuole membrane"/>
    <property type="evidence" value="ECO:0007669"/>
    <property type="project" value="TreeGrafter"/>
</dbReference>
<proteinExistence type="inferred from homology"/>
<accession>A0A1E4T182</accession>
<evidence type="ECO:0000256" key="2">
    <source>
        <dbReference type="ARBA" id="ARBA00022692"/>
    </source>
</evidence>
<feature type="non-terminal residue" evidence="8">
    <location>
        <position position="1"/>
    </location>
</feature>
<keyword evidence="4 7" id="KW-0472">Membrane</keyword>
<dbReference type="InterPro" id="IPR051415">
    <property type="entry name" value="LAAT-1"/>
</dbReference>
<dbReference type="EMBL" id="KV453852">
    <property type="protein sequence ID" value="ODV85494.1"/>
    <property type="molecule type" value="Genomic_DNA"/>
</dbReference>
<evidence type="ECO:0000256" key="6">
    <source>
        <dbReference type="ARBA" id="ARBA00050768"/>
    </source>
</evidence>
<feature type="non-terminal residue" evidence="8">
    <location>
        <position position="320"/>
    </location>
</feature>
<name>A0A1E4T182_9ASCO</name>
<protein>
    <submittedName>
        <fullName evidence="8">Uncharacterized protein</fullName>
    </submittedName>
</protein>
<dbReference type="PANTHER" id="PTHR16201:SF34">
    <property type="entry name" value="LYSOSOMAL AMINO ACID TRANSPORTER 1"/>
    <property type="match status" value="1"/>
</dbReference>
<comment type="similarity">
    <text evidence="5">Belongs to the laat-1 family.</text>
</comment>
<comment type="subcellular location">
    <subcellularLocation>
        <location evidence="1">Membrane</location>
        <topology evidence="1">Multi-pass membrane protein</topology>
    </subcellularLocation>
</comment>
<evidence type="ECO:0000256" key="3">
    <source>
        <dbReference type="ARBA" id="ARBA00022989"/>
    </source>
</evidence>
<evidence type="ECO:0000256" key="7">
    <source>
        <dbReference type="SAM" id="Phobius"/>
    </source>
</evidence>
<dbReference type="GO" id="GO:0034488">
    <property type="term" value="P:basic amino acid transmembrane export from vacuole"/>
    <property type="evidence" value="ECO:0007669"/>
    <property type="project" value="TreeGrafter"/>
</dbReference>
<dbReference type="Proteomes" id="UP000094801">
    <property type="component" value="Unassembled WGS sequence"/>
</dbReference>
<dbReference type="FunFam" id="1.20.1280.290:FF:000009">
    <property type="entry name" value="PQ loop repeat family protein"/>
    <property type="match status" value="1"/>
</dbReference>